<proteinExistence type="predicted"/>
<sequence>MYGFARELFLHSVDDEFICSICHGVFKQPMTCQDGHSFCKDCITQWQRVNTHCPVDRSTLDRPLVRNLAVEGSIGRKLMKCPSTVSLPGGCSWTGLASAVEQHLPSCDMNVVECKFKVRGCIFRAYQREIAQHLLVCPHRTVSCLSCARDIPHSDLSAHDEECIGKLVSCPNDCGVEVARCKMLSHLAFSCNKEGRPCPLYTVGCTKVHSLAESDPGEHVKLLLTARLSGAYAASDAGLNGFSFGESWKIEGDVVLPICSPLFEGHAAVVRMEILKESGISFKFQLESKLQLPSFAIDLRCCFRSGTEKVKFKTPTRLMGMCQDTTACVEIHNVCSEDVFVQLMRSNIFFVDFLLTLSV</sequence>
<protein>
    <submittedName>
        <fullName evidence="7">Uncharacterized protein</fullName>
    </submittedName>
</protein>
<dbReference type="Pfam" id="PF02176">
    <property type="entry name" value="zf-TRAF"/>
    <property type="match status" value="1"/>
</dbReference>
<dbReference type="InterPro" id="IPR013083">
    <property type="entry name" value="Znf_RING/FYVE/PHD"/>
</dbReference>
<evidence type="ECO:0000313" key="8">
    <source>
        <dbReference type="Proteomes" id="UP001159405"/>
    </source>
</evidence>
<dbReference type="SUPFAM" id="SSF57850">
    <property type="entry name" value="RING/U-box"/>
    <property type="match status" value="1"/>
</dbReference>
<keyword evidence="3 4" id="KW-0862">Zinc</keyword>
<keyword evidence="2 4" id="KW-0863">Zinc-finger</keyword>
<dbReference type="Gene3D" id="3.30.40.10">
    <property type="entry name" value="Zinc/RING finger domain, C3HC4 (zinc finger)"/>
    <property type="match status" value="3"/>
</dbReference>
<dbReference type="InterPro" id="IPR001293">
    <property type="entry name" value="Znf_TRAF"/>
</dbReference>
<feature type="zinc finger region" description="TRAF-type" evidence="4">
    <location>
        <begin position="158"/>
        <end position="206"/>
    </location>
</feature>
<evidence type="ECO:0000256" key="3">
    <source>
        <dbReference type="ARBA" id="ARBA00022833"/>
    </source>
</evidence>
<evidence type="ECO:0000259" key="5">
    <source>
        <dbReference type="PROSITE" id="PS50089"/>
    </source>
</evidence>
<evidence type="ECO:0000256" key="1">
    <source>
        <dbReference type="ARBA" id="ARBA00022723"/>
    </source>
</evidence>
<dbReference type="Proteomes" id="UP001159405">
    <property type="component" value="Unassembled WGS sequence"/>
</dbReference>
<keyword evidence="8" id="KW-1185">Reference proteome</keyword>
<dbReference type="PANTHER" id="PTHR10131:SF94">
    <property type="entry name" value="TNF RECEPTOR-ASSOCIATED FACTOR 4"/>
    <property type="match status" value="1"/>
</dbReference>
<comment type="caution">
    <text evidence="7">The sequence shown here is derived from an EMBL/GenBank/DDBJ whole genome shotgun (WGS) entry which is preliminary data.</text>
</comment>
<reference evidence="7 8" key="1">
    <citation type="submission" date="2022-05" db="EMBL/GenBank/DDBJ databases">
        <authorList>
            <consortium name="Genoscope - CEA"/>
            <person name="William W."/>
        </authorList>
    </citation>
    <scope>NUCLEOTIDE SEQUENCE [LARGE SCALE GENOMIC DNA]</scope>
</reference>
<dbReference type="SMART" id="SM00184">
    <property type="entry name" value="RING"/>
    <property type="match status" value="1"/>
</dbReference>
<dbReference type="PANTHER" id="PTHR10131">
    <property type="entry name" value="TNF RECEPTOR ASSOCIATED FACTOR"/>
    <property type="match status" value="1"/>
</dbReference>
<feature type="domain" description="TRAF-type" evidence="6">
    <location>
        <begin position="158"/>
        <end position="206"/>
    </location>
</feature>
<name>A0ABN8QM19_9CNID</name>
<evidence type="ECO:0000256" key="2">
    <source>
        <dbReference type="ARBA" id="ARBA00022771"/>
    </source>
</evidence>
<evidence type="ECO:0000256" key="4">
    <source>
        <dbReference type="PROSITE-ProRule" id="PRU00207"/>
    </source>
</evidence>
<dbReference type="PROSITE" id="PS50089">
    <property type="entry name" value="ZF_RING_2"/>
    <property type="match status" value="1"/>
</dbReference>
<dbReference type="SUPFAM" id="SSF49599">
    <property type="entry name" value="TRAF domain-like"/>
    <property type="match status" value="1"/>
</dbReference>
<keyword evidence="1 4" id="KW-0479">Metal-binding</keyword>
<gene>
    <name evidence="7" type="ORF">PLOB_00007698</name>
</gene>
<dbReference type="PROSITE" id="PS50145">
    <property type="entry name" value="ZF_TRAF"/>
    <property type="match status" value="1"/>
</dbReference>
<dbReference type="Pfam" id="PF13923">
    <property type="entry name" value="zf-C3HC4_2"/>
    <property type="match status" value="1"/>
</dbReference>
<evidence type="ECO:0000259" key="6">
    <source>
        <dbReference type="PROSITE" id="PS50145"/>
    </source>
</evidence>
<feature type="domain" description="RING-type" evidence="5">
    <location>
        <begin position="19"/>
        <end position="57"/>
    </location>
</feature>
<accession>A0ABN8QM19</accession>
<dbReference type="InterPro" id="IPR001841">
    <property type="entry name" value="Znf_RING"/>
</dbReference>
<evidence type="ECO:0000313" key="7">
    <source>
        <dbReference type="EMBL" id="CAH3166526.1"/>
    </source>
</evidence>
<dbReference type="EMBL" id="CALNXK010000137">
    <property type="protein sequence ID" value="CAH3166526.1"/>
    <property type="molecule type" value="Genomic_DNA"/>
</dbReference>
<organism evidence="7 8">
    <name type="scientific">Porites lobata</name>
    <dbReference type="NCBI Taxonomy" id="104759"/>
    <lineage>
        <taxon>Eukaryota</taxon>
        <taxon>Metazoa</taxon>
        <taxon>Cnidaria</taxon>
        <taxon>Anthozoa</taxon>
        <taxon>Hexacorallia</taxon>
        <taxon>Scleractinia</taxon>
        <taxon>Fungiina</taxon>
        <taxon>Poritidae</taxon>
        <taxon>Porites</taxon>
    </lineage>
</organism>